<reference evidence="3" key="1">
    <citation type="journal article" date="2019" name="Int. J. Syst. Evol. Microbiol.">
        <title>The Global Catalogue of Microorganisms (GCM) 10K type strain sequencing project: providing services to taxonomists for standard genome sequencing and annotation.</title>
        <authorList>
            <consortium name="The Broad Institute Genomics Platform"/>
            <consortium name="The Broad Institute Genome Sequencing Center for Infectious Disease"/>
            <person name="Wu L."/>
            <person name="Ma J."/>
        </authorList>
    </citation>
    <scope>NUCLEOTIDE SEQUENCE [LARGE SCALE GENOMIC DNA]</scope>
    <source>
        <strain evidence="3">JCM 18283</strain>
    </source>
</reference>
<sequence length="80" mass="8713">MIKIYSDEMPFTGFGYEFGATCPGVGCAGTTFNLFLCRDFIYNFSPSFLGLSMLLFIGAYCIGIVVNGGIIGMRYFGNGF</sequence>
<keyword evidence="1" id="KW-0812">Transmembrane</keyword>
<evidence type="ECO:0000256" key="1">
    <source>
        <dbReference type="SAM" id="Phobius"/>
    </source>
</evidence>
<dbReference type="EMBL" id="BAABJI010000004">
    <property type="protein sequence ID" value="GAA4931485.1"/>
    <property type="molecule type" value="Genomic_DNA"/>
</dbReference>
<keyword evidence="1" id="KW-1133">Transmembrane helix</keyword>
<keyword evidence="1" id="KW-0472">Membrane</keyword>
<gene>
    <name evidence="2" type="ORF">GCM10023313_40600</name>
</gene>
<comment type="caution">
    <text evidence="2">The sequence shown here is derived from an EMBL/GenBank/DDBJ whole genome shotgun (WGS) entry which is preliminary data.</text>
</comment>
<dbReference type="Proteomes" id="UP001501436">
    <property type="component" value="Unassembled WGS sequence"/>
</dbReference>
<keyword evidence="3" id="KW-1185">Reference proteome</keyword>
<accession>A0ABP9G7S3</accession>
<feature type="transmembrane region" description="Helical" evidence="1">
    <location>
        <begin position="48"/>
        <end position="71"/>
    </location>
</feature>
<name>A0ABP9G7S3_9SPHI</name>
<proteinExistence type="predicted"/>
<protein>
    <submittedName>
        <fullName evidence="2">Uncharacterized protein</fullName>
    </submittedName>
</protein>
<evidence type="ECO:0000313" key="2">
    <source>
        <dbReference type="EMBL" id="GAA4931485.1"/>
    </source>
</evidence>
<organism evidence="2 3">
    <name type="scientific">Mucilaginibacter defluvii</name>
    <dbReference type="NCBI Taxonomy" id="1196019"/>
    <lineage>
        <taxon>Bacteria</taxon>
        <taxon>Pseudomonadati</taxon>
        <taxon>Bacteroidota</taxon>
        <taxon>Sphingobacteriia</taxon>
        <taxon>Sphingobacteriales</taxon>
        <taxon>Sphingobacteriaceae</taxon>
        <taxon>Mucilaginibacter</taxon>
    </lineage>
</organism>
<evidence type="ECO:0000313" key="3">
    <source>
        <dbReference type="Proteomes" id="UP001501436"/>
    </source>
</evidence>